<dbReference type="GO" id="GO:0005802">
    <property type="term" value="C:trans-Golgi network"/>
    <property type="evidence" value="ECO:0007669"/>
    <property type="project" value="TreeGrafter"/>
</dbReference>
<keyword evidence="4" id="KW-1185">Reference proteome</keyword>
<evidence type="ECO:0000313" key="4">
    <source>
        <dbReference type="Proteomes" id="UP000002035"/>
    </source>
</evidence>
<sequence>MSEYQFLQDATLDTVVPQASNLNIEELLGSIQESSGDLGTCLTKIQQRQLLFFDERITLYLVLCLSDFPKDSLESCISNLSVHLEVFAIDESSSAEQGEEESNSKDLIYSHTVDNKDDPFVVVNESVGDGGSGNNAYVIWKSEAFLYRPRVRLRHPSVVFTASANFIPQGSQKSTIGNDDQYLPGLTPASTNIFQPLTAAVEDLDPYLPASRILRLVPSTQPEGLVYNVQQTSYNPIRIIPAASARIRYSRSAAVSKKLSTTASLDFEATPFTSYEVVLEEAELSLANGTVELLTQAIGFSPPISCPARDDISLVYKLVSSEMADTATPVTSTLDISLKVTVLVSHECQPKISMRWRTSVDFSRPTNQSLGGVSNMLRRSIVSRGSDQSTQEPSTPQVTSYSPTNHGVKISFFGPSSVEVGKPFDWDIFIVNTSTKARKFGIAAVPFRRRSDTRAHVPRPSSTSSITRTDEVAEAIVDENIVYAMQQNAAPHETDLICLSTDSKIGPLLPGTCHSTRLRLLPLSPGLLHLEVVKLVDLGSNETMEIRDLPDIVAYTKADL</sequence>
<proteinExistence type="predicted"/>
<dbReference type="OrthoDB" id="5345392at2759"/>
<dbReference type="InterPro" id="IPR024662">
    <property type="entry name" value="Trs65"/>
</dbReference>
<dbReference type="OMA" id="IFSWTVY"/>
<evidence type="ECO:0000313" key="3">
    <source>
        <dbReference type="EMBL" id="EEQ30992.1"/>
    </source>
</evidence>
<evidence type="ECO:0000256" key="1">
    <source>
        <dbReference type="SAM" id="MobiDB-lite"/>
    </source>
</evidence>
<dbReference type="HOGENOM" id="CLU_015118_0_0_1"/>
<dbReference type="Pfam" id="PF12735">
    <property type="entry name" value="IgD3_Trs65"/>
    <property type="match status" value="1"/>
</dbReference>
<accession>C5FJY1</accession>
<dbReference type="GeneID" id="9229629"/>
<protein>
    <recommendedName>
        <fullName evidence="2">Trafficking protein particle complex II-specific subunit 65 IgD3 domain-containing protein</fullName>
    </recommendedName>
</protein>
<feature type="region of interest" description="Disordered" evidence="1">
    <location>
        <begin position="383"/>
        <end position="402"/>
    </location>
</feature>
<dbReference type="STRING" id="554155.C5FJY1"/>
<dbReference type="InterPro" id="IPR055420">
    <property type="entry name" value="IgD3_Trs65"/>
</dbReference>
<organism evidence="3 4">
    <name type="scientific">Arthroderma otae (strain ATCC MYA-4605 / CBS 113480)</name>
    <name type="common">Microsporum canis</name>
    <dbReference type="NCBI Taxonomy" id="554155"/>
    <lineage>
        <taxon>Eukaryota</taxon>
        <taxon>Fungi</taxon>
        <taxon>Dikarya</taxon>
        <taxon>Ascomycota</taxon>
        <taxon>Pezizomycotina</taxon>
        <taxon>Eurotiomycetes</taxon>
        <taxon>Eurotiomycetidae</taxon>
        <taxon>Onygenales</taxon>
        <taxon>Arthrodermataceae</taxon>
        <taxon>Microsporum</taxon>
    </lineage>
</organism>
<gene>
    <name evidence="3" type="ORF">MCYG_03811</name>
</gene>
<dbReference type="Proteomes" id="UP000002035">
    <property type="component" value="Unassembled WGS sequence"/>
</dbReference>
<reference evidence="4" key="1">
    <citation type="journal article" date="2012" name="MBio">
        <title>Comparative genome analysis of Trichophyton rubrum and related dermatophytes reveals candidate genes involved in infection.</title>
        <authorList>
            <person name="Martinez D.A."/>
            <person name="Oliver B.G."/>
            <person name="Graeser Y."/>
            <person name="Goldberg J.M."/>
            <person name="Li W."/>
            <person name="Martinez-Rossi N.M."/>
            <person name="Monod M."/>
            <person name="Shelest E."/>
            <person name="Barton R.C."/>
            <person name="Birch E."/>
            <person name="Brakhage A.A."/>
            <person name="Chen Z."/>
            <person name="Gurr S.J."/>
            <person name="Heiman D."/>
            <person name="Heitman J."/>
            <person name="Kosti I."/>
            <person name="Rossi A."/>
            <person name="Saif S."/>
            <person name="Samalova M."/>
            <person name="Saunders C.W."/>
            <person name="Shea T."/>
            <person name="Summerbell R.C."/>
            <person name="Xu J."/>
            <person name="Young S."/>
            <person name="Zeng Q."/>
            <person name="Birren B.W."/>
            <person name="Cuomo C.A."/>
            <person name="White T.C."/>
        </authorList>
    </citation>
    <scope>NUCLEOTIDE SEQUENCE [LARGE SCALE GENOMIC DNA]</scope>
    <source>
        <strain evidence="4">ATCC MYA-4605 / CBS 113480</strain>
    </source>
</reference>
<dbReference type="PANTHER" id="PTHR28159">
    <property type="entry name" value="TRAFFICKING PROTEIN PARTICLE COMPLEX II-SPECIFIC SUBUNIT 65"/>
    <property type="match status" value="1"/>
</dbReference>
<dbReference type="AlphaFoldDB" id="C5FJY1"/>
<dbReference type="GO" id="GO:1990071">
    <property type="term" value="C:TRAPPII protein complex"/>
    <property type="evidence" value="ECO:0007669"/>
    <property type="project" value="InterPro"/>
</dbReference>
<name>C5FJY1_ARTOC</name>
<evidence type="ECO:0000259" key="2">
    <source>
        <dbReference type="Pfam" id="PF12735"/>
    </source>
</evidence>
<dbReference type="PANTHER" id="PTHR28159:SF1">
    <property type="entry name" value="TRAFFICKING PROTEIN PARTICLE COMPLEX II-SPECIFIC SUBUNIT 65"/>
    <property type="match status" value="1"/>
</dbReference>
<dbReference type="EMBL" id="DS995703">
    <property type="protein sequence ID" value="EEQ30992.1"/>
    <property type="molecule type" value="Genomic_DNA"/>
</dbReference>
<dbReference type="GO" id="GO:0006891">
    <property type="term" value="P:intra-Golgi vesicle-mediated transport"/>
    <property type="evidence" value="ECO:0007669"/>
    <property type="project" value="InterPro"/>
</dbReference>
<feature type="domain" description="Trafficking protein particle complex II-specific subunit 65 IgD3" evidence="2">
    <location>
        <begin position="389"/>
        <end position="554"/>
    </location>
</feature>
<dbReference type="RefSeq" id="XP_002848305.1">
    <property type="nucleotide sequence ID" value="XM_002848259.1"/>
</dbReference>
<dbReference type="VEuPathDB" id="FungiDB:MCYG_03811"/>
<dbReference type="eggNOG" id="ENOG502RYDF">
    <property type="taxonomic scope" value="Eukaryota"/>
</dbReference>